<evidence type="ECO:0000256" key="3">
    <source>
        <dbReference type="ARBA" id="ARBA00013109"/>
    </source>
</evidence>
<dbReference type="Pfam" id="PF02602">
    <property type="entry name" value="HEM4"/>
    <property type="match status" value="1"/>
</dbReference>
<gene>
    <name evidence="11" type="ORF">SAMN05216387_10433</name>
</gene>
<evidence type="ECO:0000256" key="7">
    <source>
        <dbReference type="ARBA" id="ARBA00040167"/>
    </source>
</evidence>
<dbReference type="PANTHER" id="PTHR38042:SF1">
    <property type="entry name" value="UROPORPHYRINOGEN-III SYNTHASE, CHLOROPLASTIC"/>
    <property type="match status" value="1"/>
</dbReference>
<evidence type="ECO:0000256" key="6">
    <source>
        <dbReference type="ARBA" id="ARBA00037589"/>
    </source>
</evidence>
<dbReference type="InterPro" id="IPR039793">
    <property type="entry name" value="UROS/Hem4"/>
</dbReference>
<dbReference type="UniPathway" id="UPA00251">
    <property type="reaction ID" value="UER00320"/>
</dbReference>
<dbReference type="GO" id="GO:0006780">
    <property type="term" value="P:uroporphyrinogen III biosynthetic process"/>
    <property type="evidence" value="ECO:0007669"/>
    <property type="project" value="UniProtKB-UniRule"/>
</dbReference>
<keyword evidence="12" id="KW-1185">Reference proteome</keyword>
<dbReference type="AlphaFoldDB" id="A0A1H7LE51"/>
<comment type="similarity">
    <text evidence="2 9">Belongs to the uroporphyrinogen-III synthase family.</text>
</comment>
<dbReference type="Gene3D" id="3.40.50.10090">
    <property type="match status" value="2"/>
</dbReference>
<dbReference type="CDD" id="cd06578">
    <property type="entry name" value="HemD"/>
    <property type="match status" value="1"/>
</dbReference>
<dbReference type="Proteomes" id="UP000198620">
    <property type="component" value="Unassembled WGS sequence"/>
</dbReference>
<dbReference type="OrthoDB" id="9787650at2"/>
<evidence type="ECO:0000313" key="12">
    <source>
        <dbReference type="Proteomes" id="UP000198620"/>
    </source>
</evidence>
<dbReference type="STRING" id="1233.SAMN05216387_10433"/>
<feature type="domain" description="Tetrapyrrole biosynthesis uroporphyrinogen III synthase" evidence="10">
    <location>
        <begin position="22"/>
        <end position="236"/>
    </location>
</feature>
<sequence>MSKPLTGITVLVTRPAHQAGGLAERIRTAGGKPVLFPVLEILDVINPRPLLEVIRRLDEFDLAVFISPNAVNKAMSLIHASRSLPPGLKVAAVGQGTSKALRNFDVQAVIAPTAHFDSEALLDMAELKHLAGKHVVIFRGDGGRELLGKTLLERGAILEYAECYRRAKPSADVAPLLKAGARGEISAITITSSEGLRNLFDMVGEAAQAWLKQTPLFVSHERIAESARTLGCAHVILTPAGDYGLLEGLSIYFRSKAGGDSASMKP</sequence>
<protein>
    <recommendedName>
        <fullName evidence="7 9">Uroporphyrinogen-III synthase</fullName>
        <ecNumber evidence="3 9">4.2.1.75</ecNumber>
    </recommendedName>
</protein>
<accession>A0A1H7LE51</accession>
<keyword evidence="5 9" id="KW-0627">Porphyrin biosynthesis</keyword>
<evidence type="ECO:0000256" key="2">
    <source>
        <dbReference type="ARBA" id="ARBA00008133"/>
    </source>
</evidence>
<dbReference type="RefSeq" id="WP_090828277.1">
    <property type="nucleotide sequence ID" value="NZ_FOBH01000004.1"/>
</dbReference>
<comment type="pathway">
    <text evidence="1 9">Porphyrin-containing compound metabolism; protoporphyrin-IX biosynthesis; coproporphyrinogen-III from 5-aminolevulinate: step 3/4.</text>
</comment>
<evidence type="ECO:0000256" key="4">
    <source>
        <dbReference type="ARBA" id="ARBA00023239"/>
    </source>
</evidence>
<dbReference type="SUPFAM" id="SSF69618">
    <property type="entry name" value="HemD-like"/>
    <property type="match status" value="1"/>
</dbReference>
<evidence type="ECO:0000256" key="8">
    <source>
        <dbReference type="ARBA" id="ARBA00048617"/>
    </source>
</evidence>
<dbReference type="InterPro" id="IPR003754">
    <property type="entry name" value="4pyrrol_synth_uPrphyn_synth"/>
</dbReference>
<evidence type="ECO:0000256" key="9">
    <source>
        <dbReference type="RuleBase" id="RU366031"/>
    </source>
</evidence>
<dbReference type="GO" id="GO:0004852">
    <property type="term" value="F:uroporphyrinogen-III synthase activity"/>
    <property type="evidence" value="ECO:0007669"/>
    <property type="project" value="UniProtKB-UniRule"/>
</dbReference>
<comment type="function">
    <text evidence="6 9">Catalyzes cyclization of the linear tetrapyrrole, hydroxymethylbilane, to the macrocyclic uroporphyrinogen III.</text>
</comment>
<dbReference type="GO" id="GO:0006782">
    <property type="term" value="P:protoporphyrinogen IX biosynthetic process"/>
    <property type="evidence" value="ECO:0007669"/>
    <property type="project" value="UniProtKB-UniRule"/>
</dbReference>
<dbReference type="PANTHER" id="PTHR38042">
    <property type="entry name" value="UROPORPHYRINOGEN-III SYNTHASE, CHLOROPLASTIC"/>
    <property type="match status" value="1"/>
</dbReference>
<reference evidence="11 12" key="1">
    <citation type="submission" date="2016-10" db="EMBL/GenBank/DDBJ databases">
        <authorList>
            <person name="de Groot N.N."/>
        </authorList>
    </citation>
    <scope>NUCLEOTIDE SEQUENCE [LARGE SCALE GENOMIC DNA]</scope>
    <source>
        <strain evidence="11 12">Nv1</strain>
    </source>
</reference>
<organism evidence="11 12">
    <name type="scientific">Nitrosovibrio tenuis</name>
    <dbReference type="NCBI Taxonomy" id="1233"/>
    <lineage>
        <taxon>Bacteria</taxon>
        <taxon>Pseudomonadati</taxon>
        <taxon>Pseudomonadota</taxon>
        <taxon>Betaproteobacteria</taxon>
        <taxon>Nitrosomonadales</taxon>
        <taxon>Nitrosomonadaceae</taxon>
        <taxon>Nitrosovibrio</taxon>
    </lineage>
</organism>
<evidence type="ECO:0000256" key="5">
    <source>
        <dbReference type="ARBA" id="ARBA00023244"/>
    </source>
</evidence>
<evidence type="ECO:0000256" key="1">
    <source>
        <dbReference type="ARBA" id="ARBA00004772"/>
    </source>
</evidence>
<dbReference type="InterPro" id="IPR036108">
    <property type="entry name" value="4pyrrol_syn_uPrphyn_synt_sf"/>
</dbReference>
<evidence type="ECO:0000259" key="10">
    <source>
        <dbReference type="Pfam" id="PF02602"/>
    </source>
</evidence>
<evidence type="ECO:0000313" key="11">
    <source>
        <dbReference type="EMBL" id="SEK97100.1"/>
    </source>
</evidence>
<dbReference type="EC" id="4.2.1.75" evidence="3 9"/>
<dbReference type="EMBL" id="FOBH01000004">
    <property type="protein sequence ID" value="SEK97100.1"/>
    <property type="molecule type" value="Genomic_DNA"/>
</dbReference>
<proteinExistence type="inferred from homology"/>
<comment type="catalytic activity">
    <reaction evidence="8 9">
        <text>hydroxymethylbilane = uroporphyrinogen III + H2O</text>
        <dbReference type="Rhea" id="RHEA:18965"/>
        <dbReference type="ChEBI" id="CHEBI:15377"/>
        <dbReference type="ChEBI" id="CHEBI:57308"/>
        <dbReference type="ChEBI" id="CHEBI:57845"/>
        <dbReference type="EC" id="4.2.1.75"/>
    </reaction>
</comment>
<keyword evidence="4 9" id="KW-0456">Lyase</keyword>
<name>A0A1H7LE51_9PROT</name>